<dbReference type="CDD" id="cd00761">
    <property type="entry name" value="Glyco_tranf_GTA_type"/>
    <property type="match status" value="1"/>
</dbReference>
<dbReference type="EMBL" id="CACRST010000009">
    <property type="protein sequence ID" value="VYS80878.1"/>
    <property type="molecule type" value="Genomic_DNA"/>
</dbReference>
<feature type="domain" description="Glycosyltransferase 2-like" evidence="1">
    <location>
        <begin position="10"/>
        <end position="177"/>
    </location>
</feature>
<proteinExistence type="predicted"/>
<dbReference type="GO" id="GO:0016758">
    <property type="term" value="F:hexosyltransferase activity"/>
    <property type="evidence" value="ECO:0007669"/>
    <property type="project" value="UniProtKB-ARBA"/>
</dbReference>
<gene>
    <name evidence="2" type="primary">epsJ_1</name>
    <name evidence="2" type="ORF">BGLFYP119_00665</name>
</gene>
<dbReference type="InterPro" id="IPR029044">
    <property type="entry name" value="Nucleotide-diphossugar_trans"/>
</dbReference>
<name>A0A6N2RKC9_9FIRM</name>
<dbReference type="PANTHER" id="PTHR22916:SF3">
    <property type="entry name" value="UDP-GLCNAC:BETAGAL BETA-1,3-N-ACETYLGLUCOSAMINYLTRANSFERASE-LIKE PROTEIN 1"/>
    <property type="match status" value="1"/>
</dbReference>
<sequence>MNAFTNPDVSVIMPTYNVEKYIDECLSSLLEQSYKNFEVICVDDGSSDKTVSIIEEYIQKDQRIRLIKMPHCGKAGVMRNHGIQEAKGKYCLFLDGDDFFESDLIGHTFSKAQMDDADICLFDARIYSEKTQMYKEPDYMLKREYIPETLPYEGKSFPYVLNISTGCPWTKLYRKSFITENNLEFMPLQRSNDLYFVSVAMVLAKRITILEEKLVNYRQSGVSLQSNNASTPWDWYHALLAIRDTLKENGFYQDVELSFKNFVFGNSLYNMTSMKTAESFSEVYKKMKAEILKEFGLEDFQESECYSYNRQKYNLYLSMKENDVQTYLFQELMKLKEEKIYWLTRAKKAELNEKNAVRKVKETATFKTGKAVLALPHFMKNLKKRK</sequence>
<keyword evidence="2" id="KW-0808">Transferase</keyword>
<organism evidence="2">
    <name type="scientific">Blautia glucerasea</name>
    <dbReference type="NCBI Taxonomy" id="536633"/>
    <lineage>
        <taxon>Bacteria</taxon>
        <taxon>Bacillati</taxon>
        <taxon>Bacillota</taxon>
        <taxon>Clostridia</taxon>
        <taxon>Lachnospirales</taxon>
        <taxon>Lachnospiraceae</taxon>
        <taxon>Blautia</taxon>
    </lineage>
</organism>
<evidence type="ECO:0000313" key="2">
    <source>
        <dbReference type="EMBL" id="VYS80878.1"/>
    </source>
</evidence>
<dbReference type="Gene3D" id="3.90.550.10">
    <property type="entry name" value="Spore Coat Polysaccharide Biosynthesis Protein SpsA, Chain A"/>
    <property type="match status" value="1"/>
</dbReference>
<accession>A0A6N2RKC9</accession>
<dbReference type="AlphaFoldDB" id="A0A6N2RKC9"/>
<dbReference type="EC" id="2.4.-.-" evidence="2"/>
<reference evidence="2" key="1">
    <citation type="submission" date="2019-11" db="EMBL/GenBank/DDBJ databases">
        <authorList>
            <person name="Feng L."/>
        </authorList>
    </citation>
    <scope>NUCLEOTIDE SEQUENCE</scope>
    <source>
        <strain evidence="2">BgluceraseaLFYP119</strain>
    </source>
</reference>
<dbReference type="SUPFAM" id="SSF53448">
    <property type="entry name" value="Nucleotide-diphospho-sugar transferases"/>
    <property type="match status" value="1"/>
</dbReference>
<protein>
    <submittedName>
        <fullName evidence="2">Putative glycosyltransferase EpsJ</fullName>
        <ecNumber evidence="2">2.4.-.-</ecNumber>
    </submittedName>
</protein>
<dbReference type="Pfam" id="PF00535">
    <property type="entry name" value="Glycos_transf_2"/>
    <property type="match status" value="1"/>
</dbReference>
<evidence type="ECO:0000259" key="1">
    <source>
        <dbReference type="Pfam" id="PF00535"/>
    </source>
</evidence>
<dbReference type="InterPro" id="IPR001173">
    <property type="entry name" value="Glyco_trans_2-like"/>
</dbReference>
<dbReference type="PANTHER" id="PTHR22916">
    <property type="entry name" value="GLYCOSYLTRANSFERASE"/>
    <property type="match status" value="1"/>
</dbReference>
<keyword evidence="2" id="KW-0328">Glycosyltransferase</keyword>